<reference evidence="1" key="2">
    <citation type="submission" date="2022-10" db="EMBL/GenBank/DDBJ databases">
        <authorList>
            <consortium name="ENA_rothamsted_submissions"/>
            <consortium name="culmorum"/>
            <person name="King R."/>
        </authorList>
    </citation>
    <scope>NUCLEOTIDE SEQUENCE</scope>
</reference>
<name>A0A9N9WEH8_9NEOP</name>
<dbReference type="OrthoDB" id="361283at2759"/>
<dbReference type="PANTHER" id="PTHR23019">
    <property type="entry name" value="NUCLEAR PORE MEMBRANE GLYCOPROTEIN GP210-RELATED"/>
    <property type="match status" value="1"/>
</dbReference>
<reference evidence="1" key="1">
    <citation type="submission" date="2021-12" db="EMBL/GenBank/DDBJ databases">
        <authorList>
            <person name="King R."/>
        </authorList>
    </citation>
    <scope>NUCLEOTIDE SEQUENCE</scope>
</reference>
<dbReference type="EMBL" id="OU893333">
    <property type="protein sequence ID" value="CAG9788623.1"/>
    <property type="molecule type" value="Genomic_DNA"/>
</dbReference>
<gene>
    <name evidence="1" type="ORF">DIATSA_LOCUS6418</name>
</gene>
<dbReference type="AlphaFoldDB" id="A0A9N9WEH8"/>
<evidence type="ECO:0000313" key="2">
    <source>
        <dbReference type="Proteomes" id="UP001153714"/>
    </source>
</evidence>
<evidence type="ECO:0000313" key="1">
    <source>
        <dbReference type="EMBL" id="CAG9788623.1"/>
    </source>
</evidence>
<protein>
    <submittedName>
        <fullName evidence="1">Uncharacterized protein</fullName>
    </submittedName>
</protein>
<keyword evidence="2" id="KW-1185">Reference proteome</keyword>
<proteinExistence type="predicted"/>
<dbReference type="InterPro" id="IPR045197">
    <property type="entry name" value="NUP210-like"/>
</dbReference>
<dbReference type="Proteomes" id="UP001153714">
    <property type="component" value="Chromosome 2"/>
</dbReference>
<dbReference type="PANTHER" id="PTHR23019:SF0">
    <property type="entry name" value="NUCLEAR PORE MEMBRANE GLYCOPROTEIN 210"/>
    <property type="match status" value="1"/>
</dbReference>
<sequence>MGECRVTVCLNDICTDFDLNVVASVVLTPATATIAPGDNLRYRVVRARAGRLTVQDVAETFYSMKVPQTGVAFLEDTVSLVRGTEVGTTAVILMSGPTEVATATLTVAEPHSIRVQLRPSNLVIQGENFIVHAIVLDKDGHALTAGSEILIRLSVEGEANVNLIRSTENGTLTDAVAQNAGPFKITARLYSVAGKILQNKVSIYVIISNISNYSR</sequence>
<organism evidence="1 2">
    <name type="scientific">Diatraea saccharalis</name>
    <name type="common">sugarcane borer</name>
    <dbReference type="NCBI Taxonomy" id="40085"/>
    <lineage>
        <taxon>Eukaryota</taxon>
        <taxon>Metazoa</taxon>
        <taxon>Ecdysozoa</taxon>
        <taxon>Arthropoda</taxon>
        <taxon>Hexapoda</taxon>
        <taxon>Insecta</taxon>
        <taxon>Pterygota</taxon>
        <taxon>Neoptera</taxon>
        <taxon>Endopterygota</taxon>
        <taxon>Lepidoptera</taxon>
        <taxon>Glossata</taxon>
        <taxon>Ditrysia</taxon>
        <taxon>Pyraloidea</taxon>
        <taxon>Crambidae</taxon>
        <taxon>Crambinae</taxon>
        <taxon>Diatraea</taxon>
    </lineage>
</organism>
<accession>A0A9N9WEH8</accession>